<gene>
    <name evidence="1" type="ORF">DPEC_G00208570</name>
</gene>
<sequence length="86" mass="10194">CAFSRVGDWGEWSFCLRNGQSCGFKRGRQTRTRILSWKAPDENTLLCPAQSDSRECRMRKRCPEDKRRKKERETADERLKKVETPE</sequence>
<protein>
    <submittedName>
        <fullName evidence="1">Uncharacterized protein</fullName>
    </submittedName>
</protein>
<dbReference type="EMBL" id="CM055744">
    <property type="protein sequence ID" value="KAJ7998789.1"/>
    <property type="molecule type" value="Genomic_DNA"/>
</dbReference>
<organism evidence="1 2">
    <name type="scientific">Dallia pectoralis</name>
    <name type="common">Alaska blackfish</name>
    <dbReference type="NCBI Taxonomy" id="75939"/>
    <lineage>
        <taxon>Eukaryota</taxon>
        <taxon>Metazoa</taxon>
        <taxon>Chordata</taxon>
        <taxon>Craniata</taxon>
        <taxon>Vertebrata</taxon>
        <taxon>Euteleostomi</taxon>
        <taxon>Actinopterygii</taxon>
        <taxon>Neopterygii</taxon>
        <taxon>Teleostei</taxon>
        <taxon>Protacanthopterygii</taxon>
        <taxon>Esociformes</taxon>
        <taxon>Umbridae</taxon>
        <taxon>Dallia</taxon>
    </lineage>
</organism>
<evidence type="ECO:0000313" key="1">
    <source>
        <dbReference type="EMBL" id="KAJ7998789.1"/>
    </source>
</evidence>
<proteinExistence type="predicted"/>
<comment type="caution">
    <text evidence="1">The sequence shown here is derived from an EMBL/GenBank/DDBJ whole genome shotgun (WGS) entry which is preliminary data.</text>
</comment>
<feature type="non-terminal residue" evidence="1">
    <location>
        <position position="1"/>
    </location>
</feature>
<dbReference type="Proteomes" id="UP001157502">
    <property type="component" value="Chromosome 17"/>
</dbReference>
<evidence type="ECO:0000313" key="2">
    <source>
        <dbReference type="Proteomes" id="UP001157502"/>
    </source>
</evidence>
<reference evidence="1" key="1">
    <citation type="submission" date="2021-05" db="EMBL/GenBank/DDBJ databases">
        <authorList>
            <person name="Pan Q."/>
            <person name="Jouanno E."/>
            <person name="Zahm M."/>
            <person name="Klopp C."/>
            <person name="Cabau C."/>
            <person name="Louis A."/>
            <person name="Berthelot C."/>
            <person name="Parey E."/>
            <person name="Roest Crollius H."/>
            <person name="Montfort J."/>
            <person name="Robinson-Rechavi M."/>
            <person name="Bouchez O."/>
            <person name="Lampietro C."/>
            <person name="Lopez Roques C."/>
            <person name="Donnadieu C."/>
            <person name="Postlethwait J."/>
            <person name="Bobe J."/>
            <person name="Dillon D."/>
            <person name="Chandos A."/>
            <person name="von Hippel F."/>
            <person name="Guiguen Y."/>
        </authorList>
    </citation>
    <scope>NUCLEOTIDE SEQUENCE</scope>
    <source>
        <strain evidence="1">YG-Jan2019</strain>
    </source>
</reference>
<accession>A0ACC2G589</accession>
<keyword evidence="2" id="KW-1185">Reference proteome</keyword>
<name>A0ACC2G589_DALPE</name>